<proteinExistence type="predicted"/>
<evidence type="ECO:0000313" key="4">
    <source>
        <dbReference type="EMBL" id="QAY60206.1"/>
    </source>
</evidence>
<dbReference type="Pfam" id="PF22124">
    <property type="entry name" value="Glyco_hydro_95_cat"/>
    <property type="match status" value="1"/>
</dbReference>
<dbReference type="InterPro" id="IPR008928">
    <property type="entry name" value="6-hairpin_glycosidase_sf"/>
</dbReference>
<dbReference type="AlphaFoldDB" id="A0A4P6EEJ9"/>
<dbReference type="EMBL" id="CP035494">
    <property type="protein sequence ID" value="QAY60206.1"/>
    <property type="molecule type" value="Genomic_DNA"/>
</dbReference>
<dbReference type="InterPro" id="IPR049053">
    <property type="entry name" value="AFCA-like_C"/>
</dbReference>
<evidence type="ECO:0000259" key="1">
    <source>
        <dbReference type="Pfam" id="PF14498"/>
    </source>
</evidence>
<dbReference type="Gene3D" id="1.50.10.10">
    <property type="match status" value="1"/>
</dbReference>
<dbReference type="InterPro" id="IPR016518">
    <property type="entry name" value="Alpha-L-fucosidase"/>
</dbReference>
<dbReference type="GO" id="GO:0004560">
    <property type="term" value="F:alpha-L-fucosidase activity"/>
    <property type="evidence" value="ECO:0007669"/>
    <property type="project" value="InterPro"/>
</dbReference>
<dbReference type="Pfam" id="PF21307">
    <property type="entry name" value="Glyco_hydro_95_C"/>
    <property type="match status" value="1"/>
</dbReference>
<evidence type="ECO:0000313" key="5">
    <source>
        <dbReference type="Proteomes" id="UP000293995"/>
    </source>
</evidence>
<accession>A0A4P6EEJ9</accession>
<gene>
    <name evidence="4" type="ORF">ET475_09530</name>
</gene>
<dbReference type="KEGG" id="mprt:ET475_09530"/>
<dbReference type="GO" id="GO:0005975">
    <property type="term" value="P:carbohydrate metabolic process"/>
    <property type="evidence" value="ECO:0007669"/>
    <property type="project" value="InterPro"/>
</dbReference>
<dbReference type="PANTHER" id="PTHR31084:SF0">
    <property type="entry name" value="ALPHA-L-FUCOSIDASE 2"/>
    <property type="match status" value="1"/>
</dbReference>
<feature type="domain" description="Glycosyl hydrolase family 95 N-terminal" evidence="1">
    <location>
        <begin position="44"/>
        <end position="228"/>
    </location>
</feature>
<name>A0A4P6EEJ9_9MICO</name>
<dbReference type="SUPFAM" id="SSF48208">
    <property type="entry name" value="Six-hairpin glycosidases"/>
    <property type="match status" value="1"/>
</dbReference>
<feature type="domain" description="Glycosyl hydrolase family 95 catalytic" evidence="3">
    <location>
        <begin position="321"/>
        <end position="726"/>
    </location>
</feature>
<dbReference type="InterPro" id="IPR054363">
    <property type="entry name" value="GH95_cat"/>
</dbReference>
<evidence type="ECO:0000259" key="2">
    <source>
        <dbReference type="Pfam" id="PF21307"/>
    </source>
</evidence>
<keyword evidence="5" id="KW-1185">Reference proteome</keyword>
<dbReference type="PANTHER" id="PTHR31084">
    <property type="entry name" value="ALPHA-L-FUCOSIDASE 2"/>
    <property type="match status" value="1"/>
</dbReference>
<sequence>MGSSALGSGDARQCSLAVEAFQQPDHILAFVPLSTQSRDALHTLRYTRAARAWTDALPVGNGTRGAMCAGRPGGECLWLNDLTAWSGPASPDPLAGALDTGPDALAAVREAIARDDIAEAERLLARQQTPWVQAYLPLAQLEVTVDAATEAGCRRQLDLRTGIAALEYRSGAASLRHETWADIPTGALVHRITAEVPVRVTVAIDSLLRADGVVHEIDGDVVAQWLLPVDVAPGHEHPAQPVRYDPTGGRTGAVAVRSAVPVRLDAGRLVTEPARSHLFIIGTATAPPLPGEPADTADAASRARAVLEAARFDAPASAHLAHVAAHTDLMDRCALELPSPDDAGEIDTDVRVQRALTRSDPGLAALVFHYGRYVLAASSRGTSLPLTLQGLWNAELPGPWSSAYTTNINLQMAYWPAETTALPECHEPLLRFVERVATTTGPDVARRLYGAEGWVLHHNTDAWAHVAPVGAGHGDPAWAFWPMGGVWLALHFWEHFAFGGDIGFLRERAWPVFEATARFALSWIQSDGQRAWTSPSSSPENRFVDASGQAHGVATTSTMDVALLRELARVCRDAGAALDRADAWVAELSAVTAVLPDPVVAPDGRLEEWHPPRIDEDPHHRHLSHLIGLFPFAQITPDSPLGQAADVTITARGRESSGWALAWRAAMRARLGQGEQFAQQLALSLRPVVADEATHRGGLYPNLFSAHPPFQIDGNLGVTAAIAEALVQSHDGVVRVLPALPPAWPDGRVRGLRARGGVSVDVEWAGGRVRGIRLRADRPRTIELHAPGLPARRVALSPGRTELIEPLTKPSIEPSIEPRETAW</sequence>
<reference evidence="4 5" key="1">
    <citation type="submission" date="2019-01" db="EMBL/GenBank/DDBJ databases">
        <title>Genome sequencing of strain DFW100M-13.</title>
        <authorList>
            <person name="Heo J."/>
            <person name="Kim S.-J."/>
            <person name="Kim J.-S."/>
            <person name="Hong S.-B."/>
            <person name="Kwon S.-W."/>
        </authorList>
    </citation>
    <scope>NUCLEOTIDE SEQUENCE [LARGE SCALE GENOMIC DNA]</scope>
    <source>
        <strain evidence="4 5">DFW100M-13</strain>
    </source>
</reference>
<feature type="domain" description="Alpha fucosidase A-like C-terminal" evidence="2">
    <location>
        <begin position="728"/>
        <end position="787"/>
    </location>
</feature>
<dbReference type="Pfam" id="PF14498">
    <property type="entry name" value="Glyco_hyd_65N_2"/>
    <property type="match status" value="1"/>
</dbReference>
<dbReference type="InterPro" id="IPR027414">
    <property type="entry name" value="GH95_N_dom"/>
</dbReference>
<evidence type="ECO:0000259" key="3">
    <source>
        <dbReference type="Pfam" id="PF22124"/>
    </source>
</evidence>
<dbReference type="InterPro" id="IPR012341">
    <property type="entry name" value="6hp_glycosidase-like_sf"/>
</dbReference>
<dbReference type="Proteomes" id="UP000293995">
    <property type="component" value="Chromosome"/>
</dbReference>
<organism evidence="4 5">
    <name type="scientific">Microbacterium protaetiae</name>
    <dbReference type="NCBI Taxonomy" id="2509458"/>
    <lineage>
        <taxon>Bacteria</taxon>
        <taxon>Bacillati</taxon>
        <taxon>Actinomycetota</taxon>
        <taxon>Actinomycetes</taxon>
        <taxon>Micrococcales</taxon>
        <taxon>Microbacteriaceae</taxon>
        <taxon>Microbacterium</taxon>
    </lineage>
</organism>
<dbReference type="OrthoDB" id="9802600at2"/>
<dbReference type="PIRSF" id="PIRSF007663">
    <property type="entry name" value="UCP007663"/>
    <property type="match status" value="1"/>
</dbReference>
<protein>
    <submittedName>
        <fullName evidence="4">Alpha-L-fucosidase</fullName>
    </submittedName>
</protein>